<dbReference type="PANTHER" id="PTHR30269:SF0">
    <property type="entry name" value="MEMBRANE TRANSPORTER PROTEIN YFCA-RELATED"/>
    <property type="match status" value="1"/>
</dbReference>
<sequence length="251" mass="26274">MVGELIIIVPLVALAGFVDAIAGGGGLISLPAYLLSGLPTHYAVATNKLSSSLGTTVAATGFLKNGDVKWRLALPSMILAVLGSTIGSKLALILPSKDFTIFLLVVIPLTGLYLLFNKGALIGTEDSDQPVKRRTLALVSLIAFIMGIYDGFYGPGTGTFLLLLSVGLAKLSLDTAAANSKMINLTTNITALLIFLISGKVLVTIGLIAGAFSIVGNYLGMVYYRHYGSAIARPIILVVLAIFMVKMLISL</sequence>
<keyword evidence="5 8" id="KW-0812">Transmembrane</keyword>
<keyword evidence="4 8" id="KW-1003">Cell membrane</keyword>
<dbReference type="PANTHER" id="PTHR30269">
    <property type="entry name" value="TRANSMEMBRANE PROTEIN YFCA"/>
    <property type="match status" value="1"/>
</dbReference>
<evidence type="ECO:0000313" key="10">
    <source>
        <dbReference type="Proteomes" id="UP000253891"/>
    </source>
</evidence>
<keyword evidence="10" id="KW-1185">Reference proteome</keyword>
<dbReference type="AlphaFoldDB" id="A0A0K8MIH5"/>
<evidence type="ECO:0000256" key="5">
    <source>
        <dbReference type="ARBA" id="ARBA00022692"/>
    </source>
</evidence>
<dbReference type="Pfam" id="PF01925">
    <property type="entry name" value="TauE"/>
    <property type="match status" value="1"/>
</dbReference>
<comment type="similarity">
    <text evidence="2 8">Belongs to the 4-toluene sulfonate uptake permease (TSUP) (TC 2.A.102) family.</text>
</comment>
<feature type="transmembrane region" description="Helical" evidence="8">
    <location>
        <begin position="191"/>
        <end position="219"/>
    </location>
</feature>
<dbReference type="OrthoDB" id="554695at2"/>
<protein>
    <recommendedName>
        <fullName evidence="8">Probable membrane transporter protein</fullName>
    </recommendedName>
</protein>
<accession>A0A0K8MIH5</accession>
<proteinExistence type="inferred from homology"/>
<feature type="transmembrane region" description="Helical" evidence="8">
    <location>
        <begin position="72"/>
        <end position="93"/>
    </location>
</feature>
<comment type="subcellular location">
    <subcellularLocation>
        <location evidence="1 8">Cell membrane</location>
        <topology evidence="1 8">Multi-pass membrane protein</topology>
    </subcellularLocation>
</comment>
<gene>
    <name evidence="9" type="ORF">FFIC_283890</name>
</gene>
<keyword evidence="3" id="KW-0813">Transport</keyword>
<reference evidence="9 10" key="1">
    <citation type="journal article" date="2015" name="BMC Genomics">
        <title>Comparative genomics of Fructobacillus spp. and Leuconostoc spp. reveals niche-specific evolution of Fructobacillus spp.</title>
        <authorList>
            <person name="Endo A."/>
            <person name="Tanizawa Y."/>
            <person name="Tanaka N."/>
            <person name="Maeno S."/>
            <person name="Kumar H."/>
            <person name="Shiwa Y."/>
            <person name="Okada S."/>
            <person name="Yoshikawa H."/>
            <person name="Dicks L."/>
            <person name="Nakagawa J."/>
            <person name="Arita M."/>
        </authorList>
    </citation>
    <scope>NUCLEOTIDE SEQUENCE [LARGE SCALE GENOMIC DNA]</scope>
    <source>
        <strain evidence="9 10">JCM 12225</strain>
    </source>
</reference>
<keyword evidence="7 8" id="KW-0472">Membrane</keyword>
<organism evidence="9 10">
    <name type="scientific">Fructobacillus ficulneus</name>
    <dbReference type="NCBI Taxonomy" id="157463"/>
    <lineage>
        <taxon>Bacteria</taxon>
        <taxon>Bacillati</taxon>
        <taxon>Bacillota</taxon>
        <taxon>Bacilli</taxon>
        <taxon>Lactobacillales</taxon>
        <taxon>Lactobacillaceae</taxon>
        <taxon>Fructobacillus</taxon>
    </lineage>
</organism>
<feature type="transmembrane region" description="Helical" evidence="8">
    <location>
        <begin position="231"/>
        <end position="249"/>
    </location>
</feature>
<feature type="transmembrane region" description="Helical" evidence="8">
    <location>
        <begin position="6"/>
        <end position="28"/>
    </location>
</feature>
<evidence type="ECO:0000256" key="1">
    <source>
        <dbReference type="ARBA" id="ARBA00004651"/>
    </source>
</evidence>
<dbReference type="Proteomes" id="UP000253891">
    <property type="component" value="Unassembled WGS sequence"/>
</dbReference>
<keyword evidence="6 8" id="KW-1133">Transmembrane helix</keyword>
<feature type="transmembrane region" description="Helical" evidence="8">
    <location>
        <begin position="99"/>
        <end position="116"/>
    </location>
</feature>
<evidence type="ECO:0000256" key="4">
    <source>
        <dbReference type="ARBA" id="ARBA00022475"/>
    </source>
</evidence>
<evidence type="ECO:0000256" key="3">
    <source>
        <dbReference type="ARBA" id="ARBA00022448"/>
    </source>
</evidence>
<evidence type="ECO:0000256" key="7">
    <source>
        <dbReference type="ARBA" id="ARBA00023136"/>
    </source>
</evidence>
<dbReference type="EMBL" id="DF968005">
    <property type="protein sequence ID" value="GAP00372.1"/>
    <property type="molecule type" value="Genomic_DNA"/>
</dbReference>
<evidence type="ECO:0000313" key="9">
    <source>
        <dbReference type="EMBL" id="GAP00372.1"/>
    </source>
</evidence>
<evidence type="ECO:0000256" key="8">
    <source>
        <dbReference type="RuleBase" id="RU363041"/>
    </source>
</evidence>
<feature type="transmembrane region" description="Helical" evidence="8">
    <location>
        <begin position="160"/>
        <end position="179"/>
    </location>
</feature>
<evidence type="ECO:0000256" key="2">
    <source>
        <dbReference type="ARBA" id="ARBA00009142"/>
    </source>
</evidence>
<evidence type="ECO:0000256" key="6">
    <source>
        <dbReference type="ARBA" id="ARBA00022989"/>
    </source>
</evidence>
<dbReference type="InterPro" id="IPR052017">
    <property type="entry name" value="TSUP"/>
</dbReference>
<name>A0A0K8MIH5_9LACO</name>
<dbReference type="GO" id="GO:0005886">
    <property type="term" value="C:plasma membrane"/>
    <property type="evidence" value="ECO:0007669"/>
    <property type="project" value="UniProtKB-SubCell"/>
</dbReference>
<dbReference type="STRING" id="157463.GCA_001047075_01261"/>
<dbReference type="InterPro" id="IPR002781">
    <property type="entry name" value="TM_pro_TauE-like"/>
</dbReference>
<dbReference type="RefSeq" id="WP_061993671.1">
    <property type="nucleotide sequence ID" value="NZ_DF968005.1"/>
</dbReference>